<dbReference type="RefSeq" id="WP_163095350.1">
    <property type="nucleotide sequence ID" value="NZ_CP127523.1"/>
</dbReference>
<dbReference type="AlphaFoldDB" id="A0A845U8T2"/>
<evidence type="ECO:0000259" key="2">
    <source>
        <dbReference type="Pfam" id="PF01243"/>
    </source>
</evidence>
<dbReference type="EMBL" id="WNJL01000001">
    <property type="protein sequence ID" value="NDU41110.1"/>
    <property type="molecule type" value="Genomic_DNA"/>
</dbReference>
<dbReference type="GO" id="GO:0070967">
    <property type="term" value="F:coenzyme F420 binding"/>
    <property type="evidence" value="ECO:0007669"/>
    <property type="project" value="TreeGrafter"/>
</dbReference>
<dbReference type="SUPFAM" id="SSF50475">
    <property type="entry name" value="FMN-binding split barrel"/>
    <property type="match status" value="1"/>
</dbReference>
<sequence>MKNLPNPEIEVAALFEHCRTLTLATMDTHGIPQSSPAPFVRDEENRFYVLVSALAPHTAHLAALKPTGVLLIEDEHDALDVFARKRMSYVCAVAELLRDTSEWRNRLDRLNDRFGAIVATLAALPDFRMFRLAPLSGRLVIGFGRAYRVKDGVFTPIGPAEEAEDSKS</sequence>
<dbReference type="Pfam" id="PF01243">
    <property type="entry name" value="PNPOx_N"/>
    <property type="match status" value="1"/>
</dbReference>
<evidence type="ECO:0000256" key="1">
    <source>
        <dbReference type="ARBA" id="ARBA00023002"/>
    </source>
</evidence>
<dbReference type="InterPro" id="IPR052019">
    <property type="entry name" value="F420H2_bilvrd_red/Heme_oxyg"/>
</dbReference>
<comment type="caution">
    <text evidence="3">The sequence shown here is derived from an EMBL/GenBank/DDBJ whole genome shotgun (WGS) entry which is preliminary data.</text>
</comment>
<dbReference type="GO" id="GO:0005829">
    <property type="term" value="C:cytosol"/>
    <property type="evidence" value="ECO:0007669"/>
    <property type="project" value="TreeGrafter"/>
</dbReference>
<keyword evidence="1" id="KW-0560">Oxidoreductase</keyword>
<dbReference type="PANTHER" id="PTHR35176:SF6">
    <property type="entry name" value="HEME OXYGENASE HI_0854-RELATED"/>
    <property type="match status" value="1"/>
</dbReference>
<reference evidence="3" key="1">
    <citation type="submission" date="2019-11" db="EMBL/GenBank/DDBJ databases">
        <title>Acidithiobacillus ferrianus sp. nov.: a facultatively anaerobic and extremely acidophilic chemolithoautotroph.</title>
        <authorList>
            <person name="Norris P.R."/>
            <person name="Falagan C."/>
            <person name="Moya-Beltran A."/>
            <person name="Castro M."/>
            <person name="Quatrini R."/>
            <person name="Johnson D.B."/>
        </authorList>
    </citation>
    <scope>NUCLEOTIDE SEQUENCE [LARGE SCALE GENOMIC DNA]</scope>
    <source>
        <strain evidence="3">MG</strain>
    </source>
</reference>
<dbReference type="PIRSF" id="PIRSF004633">
    <property type="entry name" value="UCP_PLP_oxd"/>
    <property type="match status" value="1"/>
</dbReference>
<gene>
    <name evidence="3" type="ORF">GL267_00245</name>
</gene>
<dbReference type="InterPro" id="IPR012349">
    <property type="entry name" value="Split_barrel_FMN-bd"/>
</dbReference>
<dbReference type="PANTHER" id="PTHR35176">
    <property type="entry name" value="HEME OXYGENASE HI_0854-RELATED"/>
    <property type="match status" value="1"/>
</dbReference>
<proteinExistence type="predicted"/>
<dbReference type="GO" id="GO:0016627">
    <property type="term" value="F:oxidoreductase activity, acting on the CH-CH group of donors"/>
    <property type="evidence" value="ECO:0007669"/>
    <property type="project" value="TreeGrafter"/>
</dbReference>
<dbReference type="Gene3D" id="2.30.110.10">
    <property type="entry name" value="Electron Transport, Fmn-binding Protein, Chain A"/>
    <property type="match status" value="1"/>
</dbReference>
<name>A0A845U8T2_9PROT</name>
<accession>A0A845U8T2</accession>
<protein>
    <submittedName>
        <fullName evidence="3">Pyridoxamine 5'-phosphate oxidase</fullName>
    </submittedName>
</protein>
<feature type="domain" description="Pyridoxamine 5'-phosphate oxidase N-terminal" evidence="2">
    <location>
        <begin position="10"/>
        <end position="139"/>
    </location>
</feature>
<dbReference type="InterPro" id="IPR011576">
    <property type="entry name" value="Pyridox_Oxase_N"/>
</dbReference>
<organism evidence="3">
    <name type="scientific">Acidithiobacillus ferrianus</name>
    <dbReference type="NCBI Taxonomy" id="2678518"/>
    <lineage>
        <taxon>Bacteria</taxon>
        <taxon>Pseudomonadati</taxon>
        <taxon>Pseudomonadota</taxon>
        <taxon>Acidithiobacillia</taxon>
        <taxon>Acidithiobacillales</taxon>
        <taxon>Acidithiobacillaceae</taxon>
        <taxon>Acidithiobacillus</taxon>
    </lineage>
</organism>
<dbReference type="InterPro" id="IPR014419">
    <property type="entry name" value="HutZ"/>
</dbReference>
<evidence type="ECO:0000313" key="3">
    <source>
        <dbReference type="EMBL" id="NDU41110.1"/>
    </source>
</evidence>